<keyword evidence="1" id="KW-1133">Transmembrane helix</keyword>
<protein>
    <submittedName>
        <fullName evidence="2">Uncharacterized protein</fullName>
    </submittedName>
</protein>
<comment type="caution">
    <text evidence="2">The sequence shown here is derived from an EMBL/GenBank/DDBJ whole genome shotgun (WGS) entry which is preliminary data.</text>
</comment>
<evidence type="ECO:0000256" key="1">
    <source>
        <dbReference type="SAM" id="Phobius"/>
    </source>
</evidence>
<reference evidence="2" key="1">
    <citation type="submission" date="2017-08" db="EMBL/GenBank/DDBJ databases">
        <authorList>
            <person name="Polle J.E."/>
            <person name="Barry K."/>
            <person name="Cushman J."/>
            <person name="Schmutz J."/>
            <person name="Tran D."/>
            <person name="Hathwaick L.T."/>
            <person name="Yim W.C."/>
            <person name="Jenkins J."/>
            <person name="Mckie-Krisberg Z.M."/>
            <person name="Prochnik S."/>
            <person name="Lindquist E."/>
            <person name="Dockter R.B."/>
            <person name="Adam C."/>
            <person name="Molina H."/>
            <person name="Bunkerborg J."/>
            <person name="Jin E."/>
            <person name="Buchheim M."/>
            <person name="Magnuson J."/>
        </authorList>
    </citation>
    <scope>NUCLEOTIDE SEQUENCE</scope>
    <source>
        <strain evidence="2">CCAP 19/18</strain>
    </source>
</reference>
<gene>
    <name evidence="2" type="ORF">DUNSADRAFT_6774</name>
</gene>
<keyword evidence="1" id="KW-0812">Transmembrane</keyword>
<sequence length="85" mass="9031">MAINKKESPIKGWHSRNEGLGENSVQLDSIQGPGVLMRSLKLVQVGVIVAVHFLDILLPLPGLLLLVPVDGLHPHAVEGLGLSPT</sequence>
<keyword evidence="3" id="KW-1185">Reference proteome</keyword>
<proteinExistence type="predicted"/>
<dbReference type="Proteomes" id="UP000815325">
    <property type="component" value="Unassembled WGS sequence"/>
</dbReference>
<evidence type="ECO:0000313" key="3">
    <source>
        <dbReference type="Proteomes" id="UP000815325"/>
    </source>
</evidence>
<accession>A0ABQ7H6N7</accession>
<name>A0ABQ7H6N7_DUNSA</name>
<keyword evidence="1" id="KW-0472">Membrane</keyword>
<feature type="transmembrane region" description="Helical" evidence="1">
    <location>
        <begin position="45"/>
        <end position="67"/>
    </location>
</feature>
<evidence type="ECO:0000313" key="2">
    <source>
        <dbReference type="EMBL" id="KAF5842530.1"/>
    </source>
</evidence>
<dbReference type="EMBL" id="MU069460">
    <property type="protein sequence ID" value="KAF5842530.1"/>
    <property type="molecule type" value="Genomic_DNA"/>
</dbReference>
<organism evidence="2 3">
    <name type="scientific">Dunaliella salina</name>
    <name type="common">Green alga</name>
    <name type="synonym">Protococcus salinus</name>
    <dbReference type="NCBI Taxonomy" id="3046"/>
    <lineage>
        <taxon>Eukaryota</taxon>
        <taxon>Viridiplantae</taxon>
        <taxon>Chlorophyta</taxon>
        <taxon>core chlorophytes</taxon>
        <taxon>Chlorophyceae</taxon>
        <taxon>CS clade</taxon>
        <taxon>Chlamydomonadales</taxon>
        <taxon>Dunaliellaceae</taxon>
        <taxon>Dunaliella</taxon>
    </lineage>
</organism>